<dbReference type="InterPro" id="IPR033992">
    <property type="entry name" value="NKR-like_CTLD"/>
</dbReference>
<dbReference type="OrthoDB" id="538816at2759"/>
<keyword evidence="3" id="KW-0812">Transmembrane</keyword>
<dbReference type="GO" id="GO:0030246">
    <property type="term" value="F:carbohydrate binding"/>
    <property type="evidence" value="ECO:0007669"/>
    <property type="project" value="UniProtKB-KW"/>
</dbReference>
<proteinExistence type="predicted"/>
<organism evidence="5 6">
    <name type="scientific">Chrysochloris asiatica</name>
    <name type="common">Cape golden mole</name>
    <dbReference type="NCBI Taxonomy" id="185453"/>
    <lineage>
        <taxon>Eukaryota</taxon>
        <taxon>Metazoa</taxon>
        <taxon>Chordata</taxon>
        <taxon>Craniata</taxon>
        <taxon>Vertebrata</taxon>
        <taxon>Euteleostomi</taxon>
        <taxon>Mammalia</taxon>
        <taxon>Eutheria</taxon>
        <taxon>Afrotheria</taxon>
        <taxon>Chrysochloridae</taxon>
        <taxon>Chrysochlorinae</taxon>
        <taxon>Chrysochloris</taxon>
    </lineage>
</organism>
<dbReference type="InterPro" id="IPR051379">
    <property type="entry name" value="C-type_Lectin_Receptor_IMM"/>
</dbReference>
<dbReference type="CDD" id="cd03593">
    <property type="entry name" value="CLECT_NK_receptors_like"/>
    <property type="match status" value="1"/>
</dbReference>
<comment type="subcellular location">
    <subcellularLocation>
        <location evidence="1">Membrane</location>
        <topology evidence="1">Single-pass membrane protein</topology>
    </subcellularLocation>
</comment>
<feature type="domain" description="C-type lectin" evidence="4">
    <location>
        <begin position="97"/>
        <end position="206"/>
    </location>
</feature>
<evidence type="ECO:0000256" key="3">
    <source>
        <dbReference type="SAM" id="Phobius"/>
    </source>
</evidence>
<accession>A0A9B0U3G6</accession>
<dbReference type="RefSeq" id="XP_006875543.1">
    <property type="nucleotide sequence ID" value="XM_006875481.1"/>
</dbReference>
<dbReference type="GeneID" id="102827747"/>
<sequence>MHTSQDYPECPKWHQTALRVTSTAVGILVATVIGLTIWISHLSRHPLSDNNSEKVFGIENGSKYCNCTHIPPSKYQDNTNSAVNSKLKLCRDDWLQKKGKCYKFYRVFESWISSQKFCSVKRAHLLMIQDKAELDFIQRNIQDGIYFWIGLNTTDTSKTWTWLDGNPLNLQLFQVTGQTEENACALITKKGVFSEKCSTPSYWICQEVISSST</sequence>
<dbReference type="SMART" id="SM00034">
    <property type="entry name" value="CLECT"/>
    <property type="match status" value="1"/>
</dbReference>
<keyword evidence="5" id="KW-1185">Reference proteome</keyword>
<dbReference type="CTD" id="51348"/>
<keyword evidence="3" id="KW-0472">Membrane</keyword>
<keyword evidence="3" id="KW-1133">Transmembrane helix</keyword>
<dbReference type="AlphaFoldDB" id="A0A9B0U3G6"/>
<evidence type="ECO:0000259" key="4">
    <source>
        <dbReference type="PROSITE" id="PS50041"/>
    </source>
</evidence>
<evidence type="ECO:0000256" key="2">
    <source>
        <dbReference type="ARBA" id="ARBA00022734"/>
    </source>
</evidence>
<evidence type="ECO:0000313" key="5">
    <source>
        <dbReference type="Proteomes" id="UP000504623"/>
    </source>
</evidence>
<feature type="transmembrane region" description="Helical" evidence="3">
    <location>
        <begin position="20"/>
        <end position="39"/>
    </location>
</feature>
<evidence type="ECO:0000313" key="6">
    <source>
        <dbReference type="RefSeq" id="XP_006875543.1"/>
    </source>
</evidence>
<dbReference type="PROSITE" id="PS50041">
    <property type="entry name" value="C_TYPE_LECTIN_2"/>
    <property type="match status" value="1"/>
</dbReference>
<dbReference type="InterPro" id="IPR001304">
    <property type="entry name" value="C-type_lectin-like"/>
</dbReference>
<dbReference type="PANTHER" id="PTHR46746">
    <property type="entry name" value="KILLER CELL LECTIN-LIKE RECEPTOR SUBFAMILY F MEMBER 2"/>
    <property type="match status" value="1"/>
</dbReference>
<dbReference type="Proteomes" id="UP000504623">
    <property type="component" value="Unplaced"/>
</dbReference>
<keyword evidence="2" id="KW-0430">Lectin</keyword>
<protein>
    <submittedName>
        <fullName evidence="6">Killer cell lectin-like receptor subfamily F member 1</fullName>
    </submittedName>
</protein>
<dbReference type="InterPro" id="IPR016187">
    <property type="entry name" value="CTDL_fold"/>
</dbReference>
<name>A0A9B0U3G6_CHRAS</name>
<dbReference type="SUPFAM" id="SSF56436">
    <property type="entry name" value="C-type lectin-like"/>
    <property type="match status" value="1"/>
</dbReference>
<reference evidence="6" key="1">
    <citation type="submission" date="2025-08" db="UniProtKB">
        <authorList>
            <consortium name="RefSeq"/>
        </authorList>
    </citation>
    <scope>IDENTIFICATION</scope>
    <source>
        <tissue evidence="6">Spleen</tissue>
    </source>
</reference>
<evidence type="ECO:0000256" key="1">
    <source>
        <dbReference type="ARBA" id="ARBA00004167"/>
    </source>
</evidence>
<dbReference type="Gene3D" id="3.10.100.10">
    <property type="entry name" value="Mannose-Binding Protein A, subunit A"/>
    <property type="match status" value="1"/>
</dbReference>
<dbReference type="InterPro" id="IPR016186">
    <property type="entry name" value="C-type_lectin-like/link_sf"/>
</dbReference>
<gene>
    <name evidence="6" type="primary">KLRF1</name>
</gene>
<dbReference type="GO" id="GO:0005886">
    <property type="term" value="C:plasma membrane"/>
    <property type="evidence" value="ECO:0007669"/>
    <property type="project" value="TreeGrafter"/>
</dbReference>
<dbReference type="PANTHER" id="PTHR46746:SF5">
    <property type="entry name" value="C-TYPE LECTIN DOMAIN-CONTAINING PROTEIN"/>
    <property type="match status" value="1"/>
</dbReference>
<dbReference type="Pfam" id="PF00059">
    <property type="entry name" value="Lectin_C"/>
    <property type="match status" value="1"/>
</dbReference>